<sequence>MSSLYDDEEDVLSTQNQSSLGDWSKGVSNLRPSSGLLGLKPPKPQASPLMGLHHHHHPTRKLSSASPGGVTLPPVINLHKGGVGLSGIRQGMSKENKFRGSLNSSLSGSGSKGGLLPLKDPTWAVVNEYDPLWPNDYLKVKQDMKDTKSSGPPRDRDEDRRRYSESARDRARERFSRDSDPYARRPDSGGGSGPSSSSGLTGSGLSPATSGFGRRPKMSDDYSDPEDEDDTMGSSSSSSSAGAAIAPPPSLMEAVSSPSGSHASSEESPSTTKLANTLASGAGLGRGQGLGREEQGMAQALAVEKTSRRGGRILHEKDFVVPPPPLFNAESPATPPGDASTSDSGLAIDDCGNVIVGPSKAEEMAADGKPSITDLMKNPSKVVLCKNMVGPGEVDNDLEPEVKEECHVKYGDVNKVIIFELPNAIPEEAVRIFIEFKRVESAIKAVVDLNGRFFGGREVQASFYNVQRFANLQLNE</sequence>
<evidence type="ECO:0000256" key="2">
    <source>
        <dbReference type="ARBA" id="ARBA00022664"/>
    </source>
</evidence>
<feature type="compositionally biased region" description="Acidic residues" evidence="10">
    <location>
        <begin position="221"/>
        <end position="231"/>
    </location>
</feature>
<feature type="region of interest" description="Disordered" evidence="10">
    <location>
        <begin position="98"/>
        <end position="119"/>
    </location>
</feature>
<dbReference type="Proteomes" id="UP000318571">
    <property type="component" value="Chromosome 2"/>
</dbReference>
<dbReference type="AlphaFoldDB" id="A0A553PCW4"/>
<feature type="region of interest" description="Disordered" evidence="10">
    <location>
        <begin position="140"/>
        <end position="290"/>
    </location>
</feature>
<dbReference type="InterPro" id="IPR040052">
    <property type="entry name" value="RBM17"/>
</dbReference>
<feature type="compositionally biased region" description="Low complexity" evidence="10">
    <location>
        <begin position="194"/>
        <end position="211"/>
    </location>
</feature>
<dbReference type="SMART" id="SM00361">
    <property type="entry name" value="RRM_1"/>
    <property type="match status" value="1"/>
</dbReference>
<dbReference type="SUPFAM" id="SSF54928">
    <property type="entry name" value="RNA-binding domain, RBD"/>
    <property type="match status" value="1"/>
</dbReference>
<dbReference type="GO" id="GO:0045292">
    <property type="term" value="P:mRNA cis splicing, via spliceosome"/>
    <property type="evidence" value="ECO:0007669"/>
    <property type="project" value="UniProtKB-UniRule"/>
</dbReference>
<feature type="compositionally biased region" description="Low complexity" evidence="10">
    <location>
        <begin position="233"/>
        <end position="245"/>
    </location>
</feature>
<dbReference type="InterPro" id="IPR012677">
    <property type="entry name" value="Nucleotide-bd_a/b_plait_sf"/>
</dbReference>
<evidence type="ECO:0000256" key="6">
    <source>
        <dbReference type="ARBA" id="ARBA00065586"/>
    </source>
</evidence>
<dbReference type="Gene3D" id="3.30.70.330">
    <property type="match status" value="1"/>
</dbReference>
<dbReference type="GO" id="GO:0003723">
    <property type="term" value="F:RNA binding"/>
    <property type="evidence" value="ECO:0007669"/>
    <property type="project" value="UniProtKB-UniRule"/>
</dbReference>
<evidence type="ECO:0000256" key="1">
    <source>
        <dbReference type="ARBA" id="ARBA00004123"/>
    </source>
</evidence>
<dbReference type="PANTHER" id="PTHR13288">
    <property type="entry name" value="SPLICING FACTOR 45 SPF45"/>
    <property type="match status" value="1"/>
</dbReference>
<organism evidence="12 13">
    <name type="scientific">Tigriopus californicus</name>
    <name type="common">Marine copepod</name>
    <dbReference type="NCBI Taxonomy" id="6832"/>
    <lineage>
        <taxon>Eukaryota</taxon>
        <taxon>Metazoa</taxon>
        <taxon>Ecdysozoa</taxon>
        <taxon>Arthropoda</taxon>
        <taxon>Crustacea</taxon>
        <taxon>Multicrustacea</taxon>
        <taxon>Hexanauplia</taxon>
        <taxon>Copepoda</taxon>
        <taxon>Harpacticoida</taxon>
        <taxon>Harpacticidae</taxon>
        <taxon>Tigriopus</taxon>
    </lineage>
</organism>
<feature type="domain" description="G-patch" evidence="11">
    <location>
        <begin position="271"/>
        <end position="311"/>
    </location>
</feature>
<comment type="caution">
    <text evidence="12">The sequence shown here is derived from an EMBL/GenBank/DDBJ whole genome shotgun (WGS) entry which is preliminary data.</text>
</comment>
<dbReference type="FunFam" id="3.30.70.330:FF:000079">
    <property type="entry name" value="Putative splicing factor 45"/>
    <property type="match status" value="1"/>
</dbReference>
<evidence type="ECO:0000256" key="8">
    <source>
        <dbReference type="ARBA" id="ARBA00075691"/>
    </source>
</evidence>
<comment type="subunit">
    <text evidence="6">Binds SXL. Associates with the spliceosome. Interacts with SF3B1, SF1 and U2AF2.</text>
</comment>
<keyword evidence="2" id="KW-0507">mRNA processing</keyword>
<feature type="region of interest" description="Disordered" evidence="10">
    <location>
        <begin position="318"/>
        <end position="343"/>
    </location>
</feature>
<dbReference type="GO" id="GO:0071011">
    <property type="term" value="C:precatalytic spliceosome"/>
    <property type="evidence" value="ECO:0007669"/>
    <property type="project" value="TreeGrafter"/>
</dbReference>
<evidence type="ECO:0000313" key="12">
    <source>
        <dbReference type="EMBL" id="TRY75508.1"/>
    </source>
</evidence>
<keyword evidence="3" id="KW-0694">RNA-binding</keyword>
<feature type="compositionally biased region" description="Acidic residues" evidence="10">
    <location>
        <begin position="1"/>
        <end position="11"/>
    </location>
</feature>
<evidence type="ECO:0000256" key="10">
    <source>
        <dbReference type="SAM" id="MobiDB-lite"/>
    </source>
</evidence>
<dbReference type="EMBL" id="VCGU01000005">
    <property type="protein sequence ID" value="TRY75508.1"/>
    <property type="molecule type" value="Genomic_DNA"/>
</dbReference>
<evidence type="ECO:0000256" key="3">
    <source>
        <dbReference type="ARBA" id="ARBA00022884"/>
    </source>
</evidence>
<protein>
    <recommendedName>
        <fullName evidence="7">Splicing factor 45</fullName>
    </recommendedName>
    <alternativeName>
        <fullName evidence="9">45 kDa-splicing factor</fullName>
    </alternativeName>
    <alternativeName>
        <fullName evidence="8">RNA-binding motif protein 17</fullName>
    </alternativeName>
</protein>
<evidence type="ECO:0000259" key="11">
    <source>
        <dbReference type="PROSITE" id="PS50174"/>
    </source>
</evidence>
<evidence type="ECO:0000256" key="5">
    <source>
        <dbReference type="ARBA" id="ARBA00023242"/>
    </source>
</evidence>
<feature type="compositionally biased region" description="Low complexity" evidence="10">
    <location>
        <begin position="256"/>
        <end position="270"/>
    </location>
</feature>
<name>A0A553PCW4_TIGCA</name>
<gene>
    <name evidence="12" type="ORF">TCAL_00723</name>
</gene>
<accession>A0A553PCW4</accession>
<dbReference type="PROSITE" id="PS50174">
    <property type="entry name" value="G_PATCH"/>
    <property type="match status" value="1"/>
</dbReference>
<dbReference type="PANTHER" id="PTHR13288:SF8">
    <property type="entry name" value="SPLICING FACTOR 45"/>
    <property type="match status" value="1"/>
</dbReference>
<proteinExistence type="predicted"/>
<dbReference type="OMA" id="EDEYDPM"/>
<dbReference type="GO" id="GO:0005654">
    <property type="term" value="C:nucleoplasm"/>
    <property type="evidence" value="ECO:0007669"/>
    <property type="project" value="UniProtKB-UniRule"/>
</dbReference>
<evidence type="ECO:0000256" key="9">
    <source>
        <dbReference type="ARBA" id="ARBA00079492"/>
    </source>
</evidence>
<reference evidence="12 13" key="1">
    <citation type="journal article" date="2018" name="Nat. Ecol. Evol.">
        <title>Genomic signatures of mitonuclear coevolution across populations of Tigriopus californicus.</title>
        <authorList>
            <person name="Barreto F.S."/>
            <person name="Watson E.T."/>
            <person name="Lima T.G."/>
            <person name="Willett C.S."/>
            <person name="Edmands S."/>
            <person name="Li W."/>
            <person name="Burton R.S."/>
        </authorList>
    </citation>
    <scope>NUCLEOTIDE SEQUENCE [LARGE SCALE GENOMIC DNA]</scope>
    <source>
        <strain evidence="12 13">San Diego</strain>
    </source>
</reference>
<feature type="region of interest" description="Disordered" evidence="10">
    <location>
        <begin position="1"/>
        <end position="68"/>
    </location>
</feature>
<evidence type="ECO:0000256" key="7">
    <source>
        <dbReference type="ARBA" id="ARBA00074919"/>
    </source>
</evidence>
<feature type="compositionally biased region" description="Basic and acidic residues" evidence="10">
    <location>
        <begin position="140"/>
        <end position="187"/>
    </location>
</feature>
<keyword evidence="13" id="KW-1185">Reference proteome</keyword>
<dbReference type="InterPro" id="IPR034653">
    <property type="entry name" value="SPF45_RRM"/>
</dbReference>
<dbReference type="InterPro" id="IPR000467">
    <property type="entry name" value="G_patch_dom"/>
</dbReference>
<evidence type="ECO:0000313" key="13">
    <source>
        <dbReference type="Proteomes" id="UP000318571"/>
    </source>
</evidence>
<comment type="subcellular location">
    <subcellularLocation>
        <location evidence="1">Nucleus</location>
    </subcellularLocation>
</comment>
<dbReference type="CDD" id="cd12647">
    <property type="entry name" value="RRM_UHM_SPF45"/>
    <property type="match status" value="1"/>
</dbReference>
<feature type="compositionally biased region" description="Low complexity" evidence="10">
    <location>
        <begin position="100"/>
        <end position="118"/>
    </location>
</feature>
<dbReference type="STRING" id="6832.A0A553PCW4"/>
<dbReference type="GO" id="GO:0000380">
    <property type="term" value="P:alternative mRNA splicing, via spliceosome"/>
    <property type="evidence" value="ECO:0007669"/>
    <property type="project" value="TreeGrafter"/>
</dbReference>
<feature type="compositionally biased region" description="Polar residues" evidence="10">
    <location>
        <begin position="12"/>
        <end position="32"/>
    </location>
</feature>
<dbReference type="InterPro" id="IPR003954">
    <property type="entry name" value="RRM_euk-type"/>
</dbReference>
<evidence type="ECO:0000256" key="4">
    <source>
        <dbReference type="ARBA" id="ARBA00023187"/>
    </source>
</evidence>
<keyword evidence="4" id="KW-0508">mRNA splicing</keyword>
<dbReference type="InterPro" id="IPR035979">
    <property type="entry name" value="RBD_domain_sf"/>
</dbReference>
<keyword evidence="5" id="KW-0539">Nucleus</keyword>